<feature type="transmembrane region" description="Helical" evidence="1">
    <location>
        <begin position="33"/>
        <end position="52"/>
    </location>
</feature>
<evidence type="ECO:0000313" key="2">
    <source>
        <dbReference type="EMBL" id="KAK9503877.1"/>
    </source>
</evidence>
<proteinExistence type="predicted"/>
<keyword evidence="1" id="KW-1133">Transmembrane helix</keyword>
<gene>
    <name evidence="2" type="ORF">O3M35_010343</name>
</gene>
<evidence type="ECO:0000313" key="3">
    <source>
        <dbReference type="Proteomes" id="UP001461498"/>
    </source>
</evidence>
<keyword evidence="3" id="KW-1185">Reference proteome</keyword>
<keyword evidence="1" id="KW-0812">Transmembrane</keyword>
<evidence type="ECO:0008006" key="4">
    <source>
        <dbReference type="Google" id="ProtNLM"/>
    </source>
</evidence>
<dbReference type="AlphaFoldDB" id="A0AAW1D4Q2"/>
<dbReference type="Proteomes" id="UP001461498">
    <property type="component" value="Unassembled WGS sequence"/>
</dbReference>
<comment type="caution">
    <text evidence="2">The sequence shown here is derived from an EMBL/GenBank/DDBJ whole genome shotgun (WGS) entry which is preliminary data.</text>
</comment>
<evidence type="ECO:0000256" key="1">
    <source>
        <dbReference type="SAM" id="Phobius"/>
    </source>
</evidence>
<organism evidence="2 3">
    <name type="scientific">Rhynocoris fuscipes</name>
    <dbReference type="NCBI Taxonomy" id="488301"/>
    <lineage>
        <taxon>Eukaryota</taxon>
        <taxon>Metazoa</taxon>
        <taxon>Ecdysozoa</taxon>
        <taxon>Arthropoda</taxon>
        <taxon>Hexapoda</taxon>
        <taxon>Insecta</taxon>
        <taxon>Pterygota</taxon>
        <taxon>Neoptera</taxon>
        <taxon>Paraneoptera</taxon>
        <taxon>Hemiptera</taxon>
        <taxon>Heteroptera</taxon>
        <taxon>Panheteroptera</taxon>
        <taxon>Cimicomorpha</taxon>
        <taxon>Reduviidae</taxon>
        <taxon>Harpactorinae</taxon>
        <taxon>Harpactorini</taxon>
        <taxon>Rhynocoris</taxon>
    </lineage>
</organism>
<name>A0AAW1D4Q2_9HEMI</name>
<protein>
    <recommendedName>
        <fullName evidence="4">ATP synthase F0 subunit 8</fullName>
    </recommendedName>
</protein>
<dbReference type="EMBL" id="JAPXFL010000007">
    <property type="protein sequence ID" value="KAK9503877.1"/>
    <property type="molecule type" value="Genomic_DNA"/>
</dbReference>
<keyword evidence="1" id="KW-0472">Membrane</keyword>
<accession>A0AAW1D4Q2</accession>
<sequence length="64" mass="7360">MCLGIFVFVFKFILLLLSSVYYILYYLKYPSTWFAIIMCGISLMIILAKSYVEPLVPVAKKNIG</sequence>
<feature type="transmembrane region" description="Helical" evidence="1">
    <location>
        <begin position="5"/>
        <end position="27"/>
    </location>
</feature>
<reference evidence="2 3" key="1">
    <citation type="submission" date="2022-12" db="EMBL/GenBank/DDBJ databases">
        <title>Chromosome-level genome assembly of true bugs.</title>
        <authorList>
            <person name="Ma L."/>
            <person name="Li H."/>
        </authorList>
    </citation>
    <scope>NUCLEOTIDE SEQUENCE [LARGE SCALE GENOMIC DNA]</scope>
    <source>
        <strain evidence="2">Lab_2022b</strain>
    </source>
</reference>